<dbReference type="SMART" id="SM00479">
    <property type="entry name" value="EXOIII"/>
    <property type="match status" value="1"/>
</dbReference>
<dbReference type="Proteomes" id="UP001597201">
    <property type="component" value="Unassembled WGS sequence"/>
</dbReference>
<gene>
    <name evidence="2" type="ORF">ACFQ39_08470</name>
</gene>
<evidence type="ECO:0000313" key="2">
    <source>
        <dbReference type="EMBL" id="MFD1315645.1"/>
    </source>
</evidence>
<evidence type="ECO:0000313" key="3">
    <source>
        <dbReference type="Proteomes" id="UP001597201"/>
    </source>
</evidence>
<dbReference type="Pfam" id="PF00929">
    <property type="entry name" value="RNase_T"/>
    <property type="match status" value="1"/>
</dbReference>
<dbReference type="RefSeq" id="WP_377178015.1">
    <property type="nucleotide sequence ID" value="NZ_JBHTMY010000003.1"/>
</dbReference>
<organism evidence="2 3">
    <name type="scientific">Namhaeicola litoreus</name>
    <dbReference type="NCBI Taxonomy" id="1052145"/>
    <lineage>
        <taxon>Bacteria</taxon>
        <taxon>Pseudomonadati</taxon>
        <taxon>Bacteroidota</taxon>
        <taxon>Flavobacteriia</taxon>
        <taxon>Flavobacteriales</taxon>
        <taxon>Flavobacteriaceae</taxon>
        <taxon>Namhaeicola</taxon>
    </lineage>
</organism>
<feature type="domain" description="Exonuclease" evidence="1">
    <location>
        <begin position="34"/>
        <end position="204"/>
    </location>
</feature>
<dbReference type="PANTHER" id="PTHR30231">
    <property type="entry name" value="DNA POLYMERASE III SUBUNIT EPSILON"/>
    <property type="match status" value="1"/>
</dbReference>
<dbReference type="SUPFAM" id="SSF53098">
    <property type="entry name" value="Ribonuclease H-like"/>
    <property type="match status" value="1"/>
</dbReference>
<evidence type="ECO:0000259" key="1">
    <source>
        <dbReference type="SMART" id="SM00479"/>
    </source>
</evidence>
<accession>A0ABW3Y2N8</accession>
<dbReference type="NCBIfam" id="TIGR00573">
    <property type="entry name" value="dnaq"/>
    <property type="match status" value="1"/>
</dbReference>
<dbReference type="InterPro" id="IPR036397">
    <property type="entry name" value="RNaseH_sf"/>
</dbReference>
<reference evidence="3" key="1">
    <citation type="journal article" date="2019" name="Int. J. Syst. Evol. Microbiol.">
        <title>The Global Catalogue of Microorganisms (GCM) 10K type strain sequencing project: providing services to taxonomists for standard genome sequencing and annotation.</title>
        <authorList>
            <consortium name="The Broad Institute Genomics Platform"/>
            <consortium name="The Broad Institute Genome Sequencing Center for Infectious Disease"/>
            <person name="Wu L."/>
            <person name="Ma J."/>
        </authorList>
    </citation>
    <scope>NUCLEOTIDE SEQUENCE [LARGE SCALE GENOMIC DNA]</scope>
    <source>
        <strain evidence="3">CCUG 61485</strain>
    </source>
</reference>
<keyword evidence="3" id="KW-1185">Reference proteome</keyword>
<dbReference type="Gene3D" id="3.30.420.10">
    <property type="entry name" value="Ribonuclease H-like superfamily/Ribonuclease H"/>
    <property type="match status" value="1"/>
</dbReference>
<proteinExistence type="predicted"/>
<protein>
    <submittedName>
        <fullName evidence="2">PolC-type DNA polymerase III</fullName>
    </submittedName>
</protein>
<dbReference type="EMBL" id="JBHTMY010000003">
    <property type="protein sequence ID" value="MFD1315645.1"/>
    <property type="molecule type" value="Genomic_DNA"/>
</dbReference>
<dbReference type="InterPro" id="IPR012337">
    <property type="entry name" value="RNaseH-like_sf"/>
</dbReference>
<dbReference type="PANTHER" id="PTHR30231:SF41">
    <property type="entry name" value="DNA POLYMERASE III SUBUNIT EPSILON"/>
    <property type="match status" value="1"/>
</dbReference>
<sequence length="224" mass="25638">MIKNWFKKHTYPEQWNDYSKTFTFSHSSIIDEVSFVVLDTETTGLQIAKDRILSLGAVNLKNNRIIVKNALEIYVKQEKFNPETVPIHGLLKSGKKEKIDETSAVFQFLAFVKNSIIVGHHIGFDIAMINQALLRIGLPKLKNKTIDTADLIEKMTDYENYGKPKSLDDLCNQYGIKMDDRHTALGDAYLTAILFLKIIQKIKKVNPSVELKDLLFKKPRRGLI</sequence>
<dbReference type="InterPro" id="IPR006054">
    <property type="entry name" value="DnaQ"/>
</dbReference>
<dbReference type="InterPro" id="IPR013520">
    <property type="entry name" value="Ribonucl_H"/>
</dbReference>
<dbReference type="CDD" id="cd06127">
    <property type="entry name" value="DEDDh"/>
    <property type="match status" value="1"/>
</dbReference>
<comment type="caution">
    <text evidence="2">The sequence shown here is derived from an EMBL/GenBank/DDBJ whole genome shotgun (WGS) entry which is preliminary data.</text>
</comment>
<name>A0ABW3Y2N8_9FLAO</name>